<dbReference type="CDD" id="cd00609">
    <property type="entry name" value="AAT_like"/>
    <property type="match status" value="1"/>
</dbReference>
<dbReference type="GO" id="GO:0004400">
    <property type="term" value="F:histidinol-phosphate transaminase activity"/>
    <property type="evidence" value="ECO:0007669"/>
    <property type="project" value="UniProtKB-UniRule"/>
</dbReference>
<keyword evidence="12" id="KW-1185">Reference proteome</keyword>
<dbReference type="Proteomes" id="UP000676409">
    <property type="component" value="Chromosome"/>
</dbReference>
<comment type="similarity">
    <text evidence="3 9">Belongs to the class-II pyridoxal-phosphate-dependent aminotransferase family. Histidinol-phosphate aminotransferase subfamily.</text>
</comment>
<evidence type="ECO:0000256" key="8">
    <source>
        <dbReference type="ARBA" id="ARBA00047481"/>
    </source>
</evidence>
<comment type="pathway">
    <text evidence="2 9">Amino-acid biosynthesis; L-histidine biosynthesis; L-histidine from 5-phospho-alpha-D-ribose 1-diphosphate: step 7/9.</text>
</comment>
<dbReference type="KEGG" id="caul:KCG34_17815"/>
<dbReference type="NCBIfam" id="TIGR01141">
    <property type="entry name" value="hisC"/>
    <property type="match status" value="1"/>
</dbReference>
<dbReference type="PANTHER" id="PTHR43643">
    <property type="entry name" value="HISTIDINOL-PHOSPHATE AMINOTRANSFERASE 2"/>
    <property type="match status" value="1"/>
</dbReference>
<feature type="modified residue" description="N6-(pyridoxal phosphate)lysine" evidence="9">
    <location>
        <position position="225"/>
    </location>
</feature>
<evidence type="ECO:0000313" key="12">
    <source>
        <dbReference type="Proteomes" id="UP000676409"/>
    </source>
</evidence>
<dbReference type="Gene3D" id="3.90.1150.10">
    <property type="entry name" value="Aspartate Aminotransferase, domain 1"/>
    <property type="match status" value="1"/>
</dbReference>
<comment type="catalytic activity">
    <reaction evidence="8 9">
        <text>L-histidinol phosphate + 2-oxoglutarate = 3-(imidazol-4-yl)-2-oxopropyl phosphate + L-glutamate</text>
        <dbReference type="Rhea" id="RHEA:23744"/>
        <dbReference type="ChEBI" id="CHEBI:16810"/>
        <dbReference type="ChEBI" id="CHEBI:29985"/>
        <dbReference type="ChEBI" id="CHEBI:57766"/>
        <dbReference type="ChEBI" id="CHEBI:57980"/>
        <dbReference type="EC" id="2.6.1.9"/>
    </reaction>
</comment>
<comment type="cofactor">
    <cofactor evidence="1 9">
        <name>pyridoxal 5'-phosphate</name>
        <dbReference type="ChEBI" id="CHEBI:597326"/>
    </cofactor>
</comment>
<evidence type="ECO:0000256" key="9">
    <source>
        <dbReference type="HAMAP-Rule" id="MF_01023"/>
    </source>
</evidence>
<dbReference type="PANTHER" id="PTHR43643:SF3">
    <property type="entry name" value="HISTIDINOL-PHOSPHATE AMINOTRANSFERASE"/>
    <property type="match status" value="1"/>
</dbReference>
<organism evidence="11 12">
    <name type="scientific">Phenylobacterium montanum</name>
    <dbReference type="NCBI Taxonomy" id="2823693"/>
    <lineage>
        <taxon>Bacteria</taxon>
        <taxon>Pseudomonadati</taxon>
        <taxon>Pseudomonadota</taxon>
        <taxon>Alphaproteobacteria</taxon>
        <taxon>Caulobacterales</taxon>
        <taxon>Caulobacteraceae</taxon>
        <taxon>Phenylobacterium</taxon>
    </lineage>
</organism>
<evidence type="ECO:0000313" key="11">
    <source>
        <dbReference type="EMBL" id="QUD86914.1"/>
    </source>
</evidence>
<dbReference type="InterPro" id="IPR015421">
    <property type="entry name" value="PyrdxlP-dep_Trfase_major"/>
</dbReference>
<dbReference type="GO" id="GO:0030170">
    <property type="term" value="F:pyridoxal phosphate binding"/>
    <property type="evidence" value="ECO:0007669"/>
    <property type="project" value="InterPro"/>
</dbReference>
<dbReference type="Pfam" id="PF00155">
    <property type="entry name" value="Aminotran_1_2"/>
    <property type="match status" value="1"/>
</dbReference>
<dbReference type="RefSeq" id="WP_211936966.1">
    <property type="nucleotide sequence ID" value="NZ_CP073078.1"/>
</dbReference>
<evidence type="ECO:0000256" key="3">
    <source>
        <dbReference type="ARBA" id="ARBA00007970"/>
    </source>
</evidence>
<evidence type="ECO:0000256" key="5">
    <source>
        <dbReference type="ARBA" id="ARBA00022576"/>
    </source>
</evidence>
<dbReference type="GO" id="GO:0000105">
    <property type="term" value="P:L-histidine biosynthetic process"/>
    <property type="evidence" value="ECO:0007669"/>
    <property type="project" value="UniProtKB-UniRule"/>
</dbReference>
<evidence type="ECO:0000256" key="6">
    <source>
        <dbReference type="ARBA" id="ARBA00022679"/>
    </source>
</evidence>
<gene>
    <name evidence="9" type="primary">hisC</name>
    <name evidence="11" type="ORF">KCG34_17815</name>
</gene>
<evidence type="ECO:0000256" key="1">
    <source>
        <dbReference type="ARBA" id="ARBA00001933"/>
    </source>
</evidence>
<keyword evidence="5 9" id="KW-0032">Aminotransferase</keyword>
<dbReference type="InterPro" id="IPR015422">
    <property type="entry name" value="PyrdxlP-dep_Trfase_small"/>
</dbReference>
<sequence length="370" mass="40180">MTDASLDRPRPKPGILDIKPYVPGKSKVEGIEHPIKLSSNENILGCSPAAKEAFEATSGRTWLYPDGRANALRAAISQRYGLEPERLMFGCGTDEIFALLNQVFLEPGDNIIQGEYGFGAYAIGARANMAEVKFAKEKNYTIDVDAMLAEVDDRTRLVFIANPANPTGTWITAEEVRRLHEGLPPRVLLVLDGAYAEFNRDPAFADGLELARSAVNVVVTHTFSKLHGLAALRVGWAYATPEVTDAVDRIRLPFNTSIAAQEAAIAALGDEEFQARSLALVDHWRPFLTQQLGGLGLEVVPSAANFVLARFPTTPGKTAAEAEAYLASKGYLTRGVGGYGLPEHLRITVGLEEHNRAVVEHLAEFMGRPA</sequence>
<evidence type="ECO:0000256" key="7">
    <source>
        <dbReference type="ARBA" id="ARBA00022898"/>
    </source>
</evidence>
<dbReference type="InterPro" id="IPR015424">
    <property type="entry name" value="PyrdxlP-dep_Trfase"/>
</dbReference>
<evidence type="ECO:0000256" key="4">
    <source>
        <dbReference type="ARBA" id="ARBA00011738"/>
    </source>
</evidence>
<dbReference type="InterPro" id="IPR004839">
    <property type="entry name" value="Aminotransferase_I/II_large"/>
</dbReference>
<dbReference type="InterPro" id="IPR005861">
    <property type="entry name" value="HisP_aminotrans"/>
</dbReference>
<reference evidence="11" key="1">
    <citation type="submission" date="2021-04" db="EMBL/GenBank/DDBJ databases">
        <title>The complete genome sequence of Caulobacter sp. S6.</title>
        <authorList>
            <person name="Tang Y."/>
            <person name="Ouyang W."/>
            <person name="Liu Q."/>
            <person name="Huang B."/>
            <person name="Guo Z."/>
            <person name="Lei P."/>
        </authorList>
    </citation>
    <scope>NUCLEOTIDE SEQUENCE</scope>
    <source>
        <strain evidence="11">S6</strain>
    </source>
</reference>
<name>A0A975FX80_9CAUL</name>
<keyword evidence="7 9" id="KW-0663">Pyridoxal phosphate</keyword>
<accession>A0A975FX80</accession>
<protein>
    <recommendedName>
        <fullName evidence="9">Histidinol-phosphate aminotransferase</fullName>
        <ecNumber evidence="9">2.6.1.9</ecNumber>
    </recommendedName>
    <alternativeName>
        <fullName evidence="9">Imidazole acetol-phosphate transaminase</fullName>
    </alternativeName>
</protein>
<evidence type="ECO:0000259" key="10">
    <source>
        <dbReference type="Pfam" id="PF00155"/>
    </source>
</evidence>
<evidence type="ECO:0000256" key="2">
    <source>
        <dbReference type="ARBA" id="ARBA00005011"/>
    </source>
</evidence>
<dbReference type="InterPro" id="IPR050106">
    <property type="entry name" value="HistidinolP_aminotransfase"/>
</dbReference>
<keyword evidence="9" id="KW-0028">Amino-acid biosynthesis</keyword>
<keyword evidence="9" id="KW-0368">Histidine biosynthesis</keyword>
<comment type="subunit">
    <text evidence="4 9">Homodimer.</text>
</comment>
<keyword evidence="6 9" id="KW-0808">Transferase</keyword>
<dbReference type="SUPFAM" id="SSF53383">
    <property type="entry name" value="PLP-dependent transferases"/>
    <property type="match status" value="1"/>
</dbReference>
<dbReference type="HAMAP" id="MF_01023">
    <property type="entry name" value="HisC_aminotrans_2"/>
    <property type="match status" value="1"/>
</dbReference>
<feature type="domain" description="Aminotransferase class I/classII large" evidence="10">
    <location>
        <begin position="33"/>
        <end position="361"/>
    </location>
</feature>
<dbReference type="Gene3D" id="3.40.640.10">
    <property type="entry name" value="Type I PLP-dependent aspartate aminotransferase-like (Major domain)"/>
    <property type="match status" value="1"/>
</dbReference>
<proteinExistence type="inferred from homology"/>
<dbReference type="AlphaFoldDB" id="A0A975FX80"/>
<dbReference type="EMBL" id="CP073078">
    <property type="protein sequence ID" value="QUD86914.1"/>
    <property type="molecule type" value="Genomic_DNA"/>
</dbReference>
<dbReference type="EC" id="2.6.1.9" evidence="9"/>